<keyword evidence="1" id="KW-0472">Membrane</keyword>
<evidence type="ECO:0000256" key="1">
    <source>
        <dbReference type="SAM" id="Phobius"/>
    </source>
</evidence>
<evidence type="ECO:0000313" key="3">
    <source>
        <dbReference type="Proteomes" id="UP001557470"/>
    </source>
</evidence>
<reference evidence="2 3" key="1">
    <citation type="submission" date="2024-06" db="EMBL/GenBank/DDBJ databases">
        <authorList>
            <person name="Pan Q."/>
            <person name="Wen M."/>
            <person name="Jouanno E."/>
            <person name="Zahm M."/>
            <person name="Klopp C."/>
            <person name="Cabau C."/>
            <person name="Louis A."/>
            <person name="Berthelot C."/>
            <person name="Parey E."/>
            <person name="Roest Crollius H."/>
            <person name="Montfort J."/>
            <person name="Robinson-Rechavi M."/>
            <person name="Bouchez O."/>
            <person name="Lampietro C."/>
            <person name="Lopez Roques C."/>
            <person name="Donnadieu C."/>
            <person name="Postlethwait J."/>
            <person name="Bobe J."/>
            <person name="Verreycken H."/>
            <person name="Guiguen Y."/>
        </authorList>
    </citation>
    <scope>NUCLEOTIDE SEQUENCE [LARGE SCALE GENOMIC DNA]</scope>
    <source>
        <strain evidence="2">Up_M1</strain>
        <tissue evidence="2">Testis</tissue>
    </source>
</reference>
<keyword evidence="3" id="KW-1185">Reference proteome</keyword>
<evidence type="ECO:0000313" key="2">
    <source>
        <dbReference type="EMBL" id="KAL0963189.1"/>
    </source>
</evidence>
<name>A0ABD0VY49_UMBPY</name>
<dbReference type="EMBL" id="JAGEUA010000011">
    <property type="protein sequence ID" value="KAL0963189.1"/>
    <property type="molecule type" value="Genomic_DNA"/>
</dbReference>
<keyword evidence="1" id="KW-0812">Transmembrane</keyword>
<organism evidence="2 3">
    <name type="scientific">Umbra pygmaea</name>
    <name type="common">Eastern mudminnow</name>
    <dbReference type="NCBI Taxonomy" id="75934"/>
    <lineage>
        <taxon>Eukaryota</taxon>
        <taxon>Metazoa</taxon>
        <taxon>Chordata</taxon>
        <taxon>Craniata</taxon>
        <taxon>Vertebrata</taxon>
        <taxon>Euteleostomi</taxon>
        <taxon>Actinopterygii</taxon>
        <taxon>Neopterygii</taxon>
        <taxon>Teleostei</taxon>
        <taxon>Protacanthopterygii</taxon>
        <taxon>Esociformes</taxon>
        <taxon>Umbridae</taxon>
        <taxon>Umbra</taxon>
    </lineage>
</organism>
<accession>A0ABD0VY49</accession>
<sequence length="95" mass="11186">MNLWLSLHIGISTVNETILRPQTRLVNLQSCLFSVLNLLNPLFFFKCFMFVYNASCVCHNLRYSNLLFFCFVTFCTIISFTLIGFFQEKNVSLYY</sequence>
<dbReference type="Proteomes" id="UP001557470">
    <property type="component" value="Unassembled WGS sequence"/>
</dbReference>
<comment type="caution">
    <text evidence="2">The sequence shown here is derived from an EMBL/GenBank/DDBJ whole genome shotgun (WGS) entry which is preliminary data.</text>
</comment>
<feature type="transmembrane region" description="Helical" evidence="1">
    <location>
        <begin position="66"/>
        <end position="86"/>
    </location>
</feature>
<gene>
    <name evidence="2" type="ORF">UPYG_G00350880</name>
</gene>
<keyword evidence="1" id="KW-1133">Transmembrane helix</keyword>
<protein>
    <submittedName>
        <fullName evidence="2">Uncharacterized protein</fullName>
    </submittedName>
</protein>
<proteinExistence type="predicted"/>
<dbReference type="AlphaFoldDB" id="A0ABD0VY49"/>
<feature type="transmembrane region" description="Helical" evidence="1">
    <location>
        <begin position="32"/>
        <end position="54"/>
    </location>
</feature>